<feature type="compositionally biased region" description="Low complexity" evidence="2">
    <location>
        <begin position="342"/>
        <end position="352"/>
    </location>
</feature>
<feature type="region of interest" description="Disordered" evidence="2">
    <location>
        <begin position="403"/>
        <end position="444"/>
    </location>
</feature>
<feature type="region of interest" description="Disordered" evidence="2">
    <location>
        <begin position="497"/>
        <end position="516"/>
    </location>
</feature>
<accession>A0AAJ3NUM4</accession>
<comment type="similarity">
    <text evidence="1">Belongs to the mycobacterial PPE family.</text>
</comment>
<dbReference type="RefSeq" id="WP_085254021.1">
    <property type="nucleotide sequence ID" value="NZ_AP022573.1"/>
</dbReference>
<gene>
    <name evidence="5" type="ORF">AWC23_04780</name>
</gene>
<dbReference type="Proteomes" id="UP000193387">
    <property type="component" value="Unassembled WGS sequence"/>
</dbReference>
<name>A0AAJ3NUM4_9MYCO</name>
<evidence type="ECO:0008006" key="7">
    <source>
        <dbReference type="Google" id="ProtNLM"/>
    </source>
</evidence>
<evidence type="ECO:0000256" key="1">
    <source>
        <dbReference type="ARBA" id="ARBA00010652"/>
    </source>
</evidence>
<dbReference type="InterPro" id="IPR043641">
    <property type="entry name" value="PPE-PPW_C"/>
</dbReference>
<evidence type="ECO:0000313" key="6">
    <source>
        <dbReference type="Proteomes" id="UP000193387"/>
    </source>
</evidence>
<protein>
    <recommendedName>
        <fullName evidence="7">PPE family protein</fullName>
    </recommendedName>
</protein>
<dbReference type="Pfam" id="PF00823">
    <property type="entry name" value="PPE"/>
    <property type="match status" value="1"/>
</dbReference>
<dbReference type="Pfam" id="PF18878">
    <property type="entry name" value="PPE-PPW"/>
    <property type="match status" value="1"/>
</dbReference>
<evidence type="ECO:0000256" key="2">
    <source>
        <dbReference type="SAM" id="MobiDB-lite"/>
    </source>
</evidence>
<feature type="domain" description="PPE" evidence="3">
    <location>
        <begin position="6"/>
        <end position="167"/>
    </location>
</feature>
<organism evidence="5 6">
    <name type="scientific">Mycobacterium saskatchewanense</name>
    <dbReference type="NCBI Taxonomy" id="220927"/>
    <lineage>
        <taxon>Bacteria</taxon>
        <taxon>Bacillati</taxon>
        <taxon>Actinomycetota</taxon>
        <taxon>Actinomycetes</taxon>
        <taxon>Mycobacteriales</taxon>
        <taxon>Mycobacteriaceae</taxon>
        <taxon>Mycobacterium</taxon>
        <taxon>Mycobacterium simiae complex</taxon>
    </lineage>
</organism>
<keyword evidence="6" id="KW-1185">Reference proteome</keyword>
<dbReference type="SUPFAM" id="SSF140459">
    <property type="entry name" value="PE/PPE dimer-like"/>
    <property type="match status" value="1"/>
</dbReference>
<evidence type="ECO:0000259" key="3">
    <source>
        <dbReference type="Pfam" id="PF00823"/>
    </source>
</evidence>
<dbReference type="AlphaFoldDB" id="A0AAJ3NUM4"/>
<feature type="region of interest" description="Disordered" evidence="2">
    <location>
        <begin position="342"/>
        <end position="370"/>
    </location>
</feature>
<evidence type="ECO:0000259" key="4">
    <source>
        <dbReference type="Pfam" id="PF18878"/>
    </source>
</evidence>
<dbReference type="GO" id="GO:0052572">
    <property type="term" value="P:response to host immune response"/>
    <property type="evidence" value="ECO:0007669"/>
    <property type="project" value="TreeGrafter"/>
</dbReference>
<sequence length="516" mass="51546">MTAPIWMAFPPEVHSAMLSSGPGPGPLLAAAGAWSSLATEYDAAADELTALLGEAQAAWDGPTAEQYVVAHAPYLGWLHGKAADAAVAAALHQTAAGAYATALATMPTLAELAANHAVHGVLIATNFFGINTIPIAVNEADYVRMWLQAAETMTTYQLISESALAAAPMAAPPPQIVAANLDHADASTTHQQASAAANQAASWQDQLTAIIKQYTSQFAWPVSKDLNPAGWPFPPTPFVNGITSTLTQIPGFTPALANAIAWATFHTLMIFWPFGQQAIQLAVSLTPALAAVVPAAGAIGVTAGAGVAAGIAVPVSLATGIPAAMPVGAAPAPAVAPGVSATAGTAPVLSSPNPAPSPATPLGGGPVGGGPGVGFGPGATTGLGAGLADSLYAVGVAGLSARGSASGRARRRSEEPVPDDADEPAAAAAAADGRTRRRRRRGATVEDRAHRYEFMDIDDAADPGPESSDCGAGPFGFAGVSAKAGTGRPAGLMTLADDGWNGAPAVPNSWDGRAAE</sequence>
<feature type="domain" description="PPE-PPW subfamily C-terminal" evidence="4">
    <location>
        <begin position="467"/>
        <end position="507"/>
    </location>
</feature>
<dbReference type="InterPro" id="IPR000030">
    <property type="entry name" value="PPE_dom"/>
</dbReference>
<dbReference type="PANTHER" id="PTHR46766:SF1">
    <property type="entry name" value="GLUTAMINE-RICH PROTEIN 2"/>
    <property type="match status" value="1"/>
</dbReference>
<comment type="caution">
    <text evidence="5">The sequence shown here is derived from an EMBL/GenBank/DDBJ whole genome shotgun (WGS) entry which is preliminary data.</text>
</comment>
<dbReference type="EMBL" id="LQPR01000008">
    <property type="protein sequence ID" value="ORW74388.1"/>
    <property type="molecule type" value="Genomic_DNA"/>
</dbReference>
<dbReference type="Gene3D" id="1.20.1260.20">
    <property type="entry name" value="PPE superfamily"/>
    <property type="match status" value="1"/>
</dbReference>
<dbReference type="PANTHER" id="PTHR46766">
    <property type="entry name" value="GLUTAMINE-RICH PROTEIN 2"/>
    <property type="match status" value="1"/>
</dbReference>
<reference evidence="5 6" key="1">
    <citation type="submission" date="2016-01" db="EMBL/GenBank/DDBJ databases">
        <title>The new phylogeny of the genus Mycobacterium.</title>
        <authorList>
            <person name="Tarcisio F."/>
            <person name="Conor M."/>
            <person name="Antonella G."/>
            <person name="Elisabetta G."/>
            <person name="Giulia F.S."/>
            <person name="Sara T."/>
            <person name="Anna F."/>
            <person name="Clotilde B."/>
            <person name="Roberto B."/>
            <person name="Veronica D.S."/>
            <person name="Fabio R."/>
            <person name="Monica P."/>
            <person name="Olivier J."/>
            <person name="Enrico T."/>
            <person name="Nicola S."/>
        </authorList>
    </citation>
    <scope>NUCLEOTIDE SEQUENCE [LARGE SCALE GENOMIC DNA]</scope>
    <source>
        <strain evidence="5 6">DSM 44616</strain>
    </source>
</reference>
<dbReference type="InterPro" id="IPR038332">
    <property type="entry name" value="PPE_sf"/>
</dbReference>
<proteinExistence type="inferred from homology"/>
<evidence type="ECO:0000313" key="5">
    <source>
        <dbReference type="EMBL" id="ORW74388.1"/>
    </source>
</evidence>